<accession>A0A7S1PJ08</accession>
<comment type="subcellular location">
    <subcellularLocation>
        <location evidence="1">Mitochondrion inner membrane</location>
        <topology evidence="1">Peripheral membrane protein</topology>
        <orientation evidence="1">Matrix side</orientation>
    </subcellularLocation>
</comment>
<dbReference type="EMBL" id="HBGD01010967">
    <property type="protein sequence ID" value="CAD9085771.1"/>
    <property type="molecule type" value="Transcribed_RNA"/>
</dbReference>
<evidence type="ECO:0000256" key="7">
    <source>
        <dbReference type="ARBA" id="ARBA00023128"/>
    </source>
</evidence>
<comment type="similarity">
    <text evidence="2">Belongs to the complex I NDUFA5 subunit family.</text>
</comment>
<sequence length="221" mass="26014">MFRLTRFLLTSSASKTRTTRTTSPTEALRELHRVSDINKLPQKIKPTTRLVGVPVQARWRQMTITLCAKIQNKLAQDIPQGVFYRSATENNVRFIQRVCEEHDDYELVEDILDRGQIEQVIMMLEDELQLIDLMKEWKPWEVSRRDLNETKHDMKNGEDFQFPKGMYRVPEDEMTWKTTKGVRKLEDLEWTPAQLKEIAEAQEAKERALHEAREKEKAATV</sequence>
<proteinExistence type="inferred from homology"/>
<dbReference type="InterPro" id="IPR006806">
    <property type="entry name" value="NDUFA5"/>
</dbReference>
<evidence type="ECO:0000256" key="2">
    <source>
        <dbReference type="ARBA" id="ARBA00010261"/>
    </source>
</evidence>
<evidence type="ECO:0000256" key="8">
    <source>
        <dbReference type="ARBA" id="ARBA00023136"/>
    </source>
</evidence>
<evidence type="ECO:0000256" key="5">
    <source>
        <dbReference type="ARBA" id="ARBA00022792"/>
    </source>
</evidence>
<dbReference type="GO" id="GO:0005743">
    <property type="term" value="C:mitochondrial inner membrane"/>
    <property type="evidence" value="ECO:0007669"/>
    <property type="project" value="UniProtKB-SubCell"/>
</dbReference>
<dbReference type="Pfam" id="PF04716">
    <property type="entry name" value="ETC_C1_NDUFA5"/>
    <property type="match status" value="1"/>
</dbReference>
<evidence type="ECO:0000256" key="1">
    <source>
        <dbReference type="ARBA" id="ARBA00004443"/>
    </source>
</evidence>
<dbReference type="GO" id="GO:0022904">
    <property type="term" value="P:respiratory electron transport chain"/>
    <property type="evidence" value="ECO:0007669"/>
    <property type="project" value="InterPro"/>
</dbReference>
<gene>
    <name evidence="10" type="ORF">PCOS0759_LOCUS9025</name>
</gene>
<keyword evidence="6" id="KW-0249">Electron transport</keyword>
<keyword evidence="4" id="KW-0679">Respiratory chain</keyword>
<dbReference type="PANTHER" id="PTHR12653:SF0">
    <property type="entry name" value="NADH DEHYDROGENASE [UBIQUINONE] 1 ALPHA SUBCOMPLEX SUBUNIT 5"/>
    <property type="match status" value="1"/>
</dbReference>
<keyword evidence="3" id="KW-0813">Transport</keyword>
<evidence type="ECO:0000313" key="10">
    <source>
        <dbReference type="EMBL" id="CAD9085771.1"/>
    </source>
</evidence>
<feature type="region of interest" description="Disordered" evidence="9">
    <location>
        <begin position="202"/>
        <end position="221"/>
    </location>
</feature>
<dbReference type="AlphaFoldDB" id="A0A7S1PJ08"/>
<evidence type="ECO:0000256" key="4">
    <source>
        <dbReference type="ARBA" id="ARBA00022660"/>
    </source>
</evidence>
<dbReference type="PANTHER" id="PTHR12653">
    <property type="entry name" value="NADH-UBIQUINONE OXIDOREDUCTASE 13 KD-B SUBUNIT"/>
    <property type="match status" value="1"/>
</dbReference>
<evidence type="ECO:0000256" key="3">
    <source>
        <dbReference type="ARBA" id="ARBA00022448"/>
    </source>
</evidence>
<keyword evidence="8" id="KW-0472">Membrane</keyword>
<evidence type="ECO:0000256" key="6">
    <source>
        <dbReference type="ARBA" id="ARBA00022982"/>
    </source>
</evidence>
<keyword evidence="7" id="KW-0496">Mitochondrion</keyword>
<reference evidence="10" key="1">
    <citation type="submission" date="2021-01" db="EMBL/GenBank/DDBJ databases">
        <authorList>
            <person name="Corre E."/>
            <person name="Pelletier E."/>
            <person name="Niang G."/>
            <person name="Scheremetjew M."/>
            <person name="Finn R."/>
            <person name="Kale V."/>
            <person name="Holt S."/>
            <person name="Cochrane G."/>
            <person name="Meng A."/>
            <person name="Brown T."/>
            <person name="Cohen L."/>
        </authorList>
    </citation>
    <scope>NUCLEOTIDE SEQUENCE</scope>
    <source>
        <strain evidence="10">WS</strain>
    </source>
</reference>
<organism evidence="10">
    <name type="scientific">Percolomonas cosmopolitus</name>
    <dbReference type="NCBI Taxonomy" id="63605"/>
    <lineage>
        <taxon>Eukaryota</taxon>
        <taxon>Discoba</taxon>
        <taxon>Heterolobosea</taxon>
        <taxon>Tetramitia</taxon>
        <taxon>Eutetramitia</taxon>
        <taxon>Percolomonadidae</taxon>
        <taxon>Percolomonas</taxon>
    </lineage>
</organism>
<evidence type="ECO:0000256" key="9">
    <source>
        <dbReference type="SAM" id="MobiDB-lite"/>
    </source>
</evidence>
<name>A0A7S1PJ08_9EUKA</name>
<protein>
    <submittedName>
        <fullName evidence="10">Uncharacterized protein</fullName>
    </submittedName>
</protein>
<keyword evidence="5" id="KW-0999">Mitochondrion inner membrane</keyword>